<feature type="compositionally biased region" description="Polar residues" evidence="1">
    <location>
        <begin position="143"/>
        <end position="158"/>
    </location>
</feature>
<evidence type="ECO:0000256" key="1">
    <source>
        <dbReference type="SAM" id="MobiDB-lite"/>
    </source>
</evidence>
<dbReference type="AlphaFoldDB" id="A0AAD5IC89"/>
<accession>A0AAD5IC89</accession>
<feature type="compositionally biased region" description="Basic and acidic residues" evidence="1">
    <location>
        <begin position="219"/>
        <end position="233"/>
    </location>
</feature>
<feature type="region of interest" description="Disordered" evidence="1">
    <location>
        <begin position="129"/>
        <end position="175"/>
    </location>
</feature>
<protein>
    <submittedName>
        <fullName evidence="2">Uncharacterized protein</fullName>
    </submittedName>
</protein>
<organism evidence="2 3">
    <name type="scientific">Acer negundo</name>
    <name type="common">Box elder</name>
    <dbReference type="NCBI Taxonomy" id="4023"/>
    <lineage>
        <taxon>Eukaryota</taxon>
        <taxon>Viridiplantae</taxon>
        <taxon>Streptophyta</taxon>
        <taxon>Embryophyta</taxon>
        <taxon>Tracheophyta</taxon>
        <taxon>Spermatophyta</taxon>
        <taxon>Magnoliopsida</taxon>
        <taxon>eudicotyledons</taxon>
        <taxon>Gunneridae</taxon>
        <taxon>Pentapetalae</taxon>
        <taxon>rosids</taxon>
        <taxon>malvids</taxon>
        <taxon>Sapindales</taxon>
        <taxon>Sapindaceae</taxon>
        <taxon>Hippocastanoideae</taxon>
        <taxon>Acereae</taxon>
        <taxon>Acer</taxon>
    </lineage>
</organism>
<dbReference type="Proteomes" id="UP001064489">
    <property type="component" value="Chromosome 2"/>
</dbReference>
<proteinExistence type="predicted"/>
<sequence length="261" mass="29627">MGLDHEDGLVNYWCLHWNCNLKSKDGDTCVRTGILDEDTICTRYIWSNHVLVDSRVDISSSELLFYDNEITFQFYTRHDTKQYFKVEKCGVHLMFARRREEVVDGSSPISEDEDVLSLENAHDNCEEEDELIKVPDPGHHTTPRTSDTEGPTVGTSDTKGSEPEARSGTPVRHRRVRFALPRQPPTGDNSRGGVGGHTENCWDCKFADVIDDVRDLREDAAERERENEKDVVIHRRRRPLPVDAATCSDRPPDPVNAAPLP</sequence>
<reference evidence="2" key="2">
    <citation type="submission" date="2023-02" db="EMBL/GenBank/DDBJ databases">
        <authorList>
            <person name="Swenson N.G."/>
            <person name="Wegrzyn J.L."/>
            <person name="Mcevoy S.L."/>
        </authorList>
    </citation>
    <scope>NUCLEOTIDE SEQUENCE</scope>
    <source>
        <strain evidence="2">91603</strain>
        <tissue evidence="2">Leaf</tissue>
    </source>
</reference>
<dbReference type="EMBL" id="JAJSOW010000106">
    <property type="protein sequence ID" value="KAI9159632.1"/>
    <property type="molecule type" value="Genomic_DNA"/>
</dbReference>
<reference evidence="2" key="1">
    <citation type="journal article" date="2022" name="Plant J.">
        <title>Strategies of tolerance reflected in two North American maple genomes.</title>
        <authorList>
            <person name="McEvoy S.L."/>
            <person name="Sezen U.U."/>
            <person name="Trouern-Trend A."/>
            <person name="McMahon S.M."/>
            <person name="Schaberg P.G."/>
            <person name="Yang J."/>
            <person name="Wegrzyn J.L."/>
            <person name="Swenson N.G."/>
        </authorList>
    </citation>
    <scope>NUCLEOTIDE SEQUENCE</scope>
    <source>
        <strain evidence="2">91603</strain>
    </source>
</reference>
<feature type="region of interest" description="Disordered" evidence="1">
    <location>
        <begin position="219"/>
        <end position="261"/>
    </location>
</feature>
<name>A0AAD5IC89_ACENE</name>
<keyword evidence="3" id="KW-1185">Reference proteome</keyword>
<evidence type="ECO:0000313" key="2">
    <source>
        <dbReference type="EMBL" id="KAI9159632.1"/>
    </source>
</evidence>
<comment type="caution">
    <text evidence="2">The sequence shown here is derived from an EMBL/GenBank/DDBJ whole genome shotgun (WGS) entry which is preliminary data.</text>
</comment>
<evidence type="ECO:0000313" key="3">
    <source>
        <dbReference type="Proteomes" id="UP001064489"/>
    </source>
</evidence>
<gene>
    <name evidence="2" type="ORF">LWI28_000416</name>
</gene>